<dbReference type="InterPro" id="IPR018378">
    <property type="entry name" value="C-type_lectin_CS"/>
</dbReference>
<evidence type="ECO:0000256" key="2">
    <source>
        <dbReference type="SAM" id="MobiDB-lite"/>
    </source>
</evidence>
<keyword evidence="3" id="KW-0732">Signal</keyword>
<evidence type="ECO:0000313" key="5">
    <source>
        <dbReference type="Proteomes" id="UP000095281"/>
    </source>
</evidence>
<name>A0A1I8BD20_MELHA</name>
<dbReference type="SUPFAM" id="SSF56436">
    <property type="entry name" value="C-type lectin-like"/>
    <property type="match status" value="2"/>
</dbReference>
<reference evidence="6" key="1">
    <citation type="submission" date="2016-11" db="UniProtKB">
        <authorList>
            <consortium name="WormBaseParasite"/>
        </authorList>
    </citation>
    <scope>IDENTIFICATION</scope>
</reference>
<feature type="compositionally biased region" description="Low complexity" evidence="2">
    <location>
        <begin position="260"/>
        <end position="275"/>
    </location>
</feature>
<dbReference type="PANTHER" id="PTHR22803">
    <property type="entry name" value="MANNOSE, PHOSPHOLIPASE, LECTIN RECEPTOR RELATED"/>
    <property type="match status" value="1"/>
</dbReference>
<feature type="domain" description="C-type lectin" evidence="4">
    <location>
        <begin position="44"/>
        <end position="169"/>
    </location>
</feature>
<dbReference type="InterPro" id="IPR016186">
    <property type="entry name" value="C-type_lectin-like/link_sf"/>
</dbReference>
<dbReference type="OMA" id="KQNFDTE"/>
<dbReference type="PROSITE" id="PS00615">
    <property type="entry name" value="C_TYPE_LECTIN_1"/>
    <property type="match status" value="1"/>
</dbReference>
<evidence type="ECO:0000259" key="4">
    <source>
        <dbReference type="PROSITE" id="PS50041"/>
    </source>
</evidence>
<dbReference type="Gene3D" id="3.10.100.10">
    <property type="entry name" value="Mannose-Binding Protein A, subunit A"/>
    <property type="match status" value="3"/>
</dbReference>
<dbReference type="InterPro" id="IPR016187">
    <property type="entry name" value="CTDL_fold"/>
</dbReference>
<dbReference type="WBParaSite" id="MhA1_Contig188.frz3.gene4">
    <property type="protein sequence ID" value="MhA1_Contig188.frz3.gene4"/>
    <property type="gene ID" value="MhA1_Contig188.frz3.gene4"/>
</dbReference>
<feature type="chain" id="PRO_5009315688" evidence="3">
    <location>
        <begin position="27"/>
        <end position="695"/>
    </location>
</feature>
<sequence>MKLSVSKIHLLSFLSLQYVHFVFVNAVCPTGWNSRSDSGIEYGYQVVMQKNITYDQAQKICSGIDSDIVSIHSREENEFVYGLIGTSGVNLFIGMQQKLKQSPVCSWPDQSPCDFGNFQGLNDPRRQQYPWVRNPSISTDGNPVECVGITDTSYAAGKPNFKWNDISCNDGLDGVICKKRCSGGNKGSSASTLQTPANIVTDLPVNTEAQGSTTKSGNGGGNSPATSQSPSTAPKASTGPQVNTGAPAISAKPGNDGGNSPATSKPPSSAPKASTGPQVNTVAPVISAKPGNGGGNSPTTSQSPSTAPKASTGPQVNTVAPVISAKPGNGGGSSRVPIVTVQPPKTFATLMPGLPGVSDKPVNGGGNNGSCGTCNCNDDNNYKCGSDDWQFKLGKDGKSFAYKYFTAPNISYFDAKAICAKYHALPSSINSEEENSFLLESVAIKELKSKKRAKREIQEAHIWTGIHIVSKEDEDTKCYCDDGNECSYGHKNEDEKDDDDKKKEKKEEKNKKKEEEDKKKKEEKDKKNEKKEEEDKKKKEEKDKKKEKKEEEDKKKKEEKDKKKENKDKKKNEENDKKEEKDKKKDKDDKKKEKKDNSKDKSDEKKDKSTDKSDEKKGKSEEKECSCKGKSKTKKPKATTPSPTGPSDPWAPGCPSKPGGGDKKHCVAIGNDGKWIDVNCEHPGTGIICKRPCSP</sequence>
<proteinExistence type="predicted"/>
<evidence type="ECO:0000313" key="6">
    <source>
        <dbReference type="WBParaSite" id="MhA1_Contig188.frz3.gene4"/>
    </source>
</evidence>
<organism evidence="5 6">
    <name type="scientific">Meloidogyne hapla</name>
    <name type="common">Root-knot nematode worm</name>
    <dbReference type="NCBI Taxonomy" id="6305"/>
    <lineage>
        <taxon>Eukaryota</taxon>
        <taxon>Metazoa</taxon>
        <taxon>Ecdysozoa</taxon>
        <taxon>Nematoda</taxon>
        <taxon>Chromadorea</taxon>
        <taxon>Rhabditida</taxon>
        <taxon>Tylenchina</taxon>
        <taxon>Tylenchomorpha</taxon>
        <taxon>Tylenchoidea</taxon>
        <taxon>Meloidogynidae</taxon>
        <taxon>Meloidogyninae</taxon>
        <taxon>Meloidogyne</taxon>
    </lineage>
</organism>
<dbReference type="PROSITE" id="PS50041">
    <property type="entry name" value="C_TYPE_LECTIN_2"/>
    <property type="match status" value="1"/>
</dbReference>
<protein>
    <submittedName>
        <fullName evidence="6">C-type lectin domain-containing protein</fullName>
    </submittedName>
</protein>
<evidence type="ECO:0000256" key="1">
    <source>
        <dbReference type="ARBA" id="ARBA00023157"/>
    </source>
</evidence>
<dbReference type="Proteomes" id="UP000095281">
    <property type="component" value="Unplaced"/>
</dbReference>
<accession>A0A1I8BD20</accession>
<feature type="region of interest" description="Disordered" evidence="2">
    <location>
        <begin position="184"/>
        <end position="315"/>
    </location>
</feature>
<dbReference type="InterPro" id="IPR001304">
    <property type="entry name" value="C-type_lectin-like"/>
</dbReference>
<feature type="compositionally biased region" description="Low complexity" evidence="2">
    <location>
        <begin position="297"/>
        <end position="312"/>
    </location>
</feature>
<keyword evidence="5" id="KW-1185">Reference proteome</keyword>
<dbReference type="CDD" id="cd00037">
    <property type="entry name" value="CLECT"/>
    <property type="match status" value="2"/>
</dbReference>
<feature type="region of interest" description="Disordered" evidence="2">
    <location>
        <begin position="490"/>
        <end position="665"/>
    </location>
</feature>
<dbReference type="AlphaFoldDB" id="A0A1I8BD20"/>
<keyword evidence="1" id="KW-1015">Disulfide bond</keyword>
<feature type="compositionally biased region" description="Basic and acidic residues" evidence="2">
    <location>
        <begin position="490"/>
        <end position="627"/>
    </location>
</feature>
<feature type="compositionally biased region" description="Polar residues" evidence="2">
    <location>
        <begin position="187"/>
        <end position="198"/>
    </location>
</feature>
<feature type="compositionally biased region" description="Low complexity" evidence="2">
    <location>
        <begin position="223"/>
        <end position="238"/>
    </location>
</feature>
<dbReference type="SMART" id="SM00034">
    <property type="entry name" value="CLECT"/>
    <property type="match status" value="2"/>
</dbReference>
<evidence type="ECO:0000256" key="3">
    <source>
        <dbReference type="SAM" id="SignalP"/>
    </source>
</evidence>
<dbReference type="InterPro" id="IPR050111">
    <property type="entry name" value="C-type_lectin/snaclec_domain"/>
</dbReference>
<dbReference type="Pfam" id="PF00059">
    <property type="entry name" value="Lectin_C"/>
    <property type="match status" value="1"/>
</dbReference>
<feature type="signal peptide" evidence="3">
    <location>
        <begin position="1"/>
        <end position="26"/>
    </location>
</feature>